<organism evidence="1 2">
    <name type="scientific">Ensete ventricosum</name>
    <name type="common">Abyssinian banana</name>
    <name type="synonym">Musa ensete</name>
    <dbReference type="NCBI Taxonomy" id="4639"/>
    <lineage>
        <taxon>Eukaryota</taxon>
        <taxon>Viridiplantae</taxon>
        <taxon>Streptophyta</taxon>
        <taxon>Embryophyta</taxon>
        <taxon>Tracheophyta</taxon>
        <taxon>Spermatophyta</taxon>
        <taxon>Magnoliopsida</taxon>
        <taxon>Liliopsida</taxon>
        <taxon>Zingiberales</taxon>
        <taxon>Musaceae</taxon>
        <taxon>Ensete</taxon>
    </lineage>
</organism>
<proteinExistence type="predicted"/>
<accession>A0A426YMJ2</accession>
<dbReference type="AlphaFoldDB" id="A0A426YMJ2"/>
<reference evidence="1 2" key="1">
    <citation type="journal article" date="2014" name="Agronomy (Basel)">
        <title>A Draft Genome Sequence for Ensete ventricosum, the Drought-Tolerant Tree Against Hunger.</title>
        <authorList>
            <person name="Harrison J."/>
            <person name="Moore K.A."/>
            <person name="Paszkiewicz K."/>
            <person name="Jones T."/>
            <person name="Grant M."/>
            <person name="Ambacheew D."/>
            <person name="Muzemil S."/>
            <person name="Studholme D.J."/>
        </authorList>
    </citation>
    <scope>NUCLEOTIDE SEQUENCE [LARGE SCALE GENOMIC DNA]</scope>
</reference>
<evidence type="ECO:0000313" key="2">
    <source>
        <dbReference type="Proteomes" id="UP000287651"/>
    </source>
</evidence>
<comment type="caution">
    <text evidence="1">The sequence shown here is derived from an EMBL/GenBank/DDBJ whole genome shotgun (WGS) entry which is preliminary data.</text>
</comment>
<gene>
    <name evidence="1" type="ORF">B296_00046746</name>
</gene>
<dbReference type="Proteomes" id="UP000287651">
    <property type="component" value="Unassembled WGS sequence"/>
</dbReference>
<protein>
    <submittedName>
        <fullName evidence="1">Uncharacterized protein</fullName>
    </submittedName>
</protein>
<sequence length="79" mass="8454">MENGGPLVDIGSAAETVAAVEEEEVASVAPLHQIESLCMRCGENVISFSPIISFAGELQPRGCCYRLEVPAGRIEVCFR</sequence>
<evidence type="ECO:0000313" key="1">
    <source>
        <dbReference type="EMBL" id="RRT52937.1"/>
    </source>
</evidence>
<name>A0A426YMJ2_ENSVE</name>
<dbReference type="EMBL" id="AMZH03011401">
    <property type="protein sequence ID" value="RRT52937.1"/>
    <property type="molecule type" value="Genomic_DNA"/>
</dbReference>